<feature type="transmembrane region" description="Helical" evidence="1">
    <location>
        <begin position="20"/>
        <end position="39"/>
    </location>
</feature>
<organism evidence="2 3">
    <name type="scientific">Aspergillus taichungensis</name>
    <dbReference type="NCBI Taxonomy" id="482145"/>
    <lineage>
        <taxon>Eukaryota</taxon>
        <taxon>Fungi</taxon>
        <taxon>Dikarya</taxon>
        <taxon>Ascomycota</taxon>
        <taxon>Pezizomycotina</taxon>
        <taxon>Eurotiomycetes</taxon>
        <taxon>Eurotiomycetidae</taxon>
        <taxon>Eurotiales</taxon>
        <taxon>Aspergillaceae</taxon>
        <taxon>Aspergillus</taxon>
        <taxon>Aspergillus subgen. Circumdati</taxon>
    </lineage>
</organism>
<protein>
    <submittedName>
        <fullName evidence="2">Uncharacterized protein</fullName>
    </submittedName>
</protein>
<name>A0A2J5HML3_9EURO</name>
<accession>A0A2J5HML3</accession>
<gene>
    <name evidence="2" type="ORF">BDW42DRAFT_174977</name>
</gene>
<dbReference type="OrthoDB" id="10478350at2759"/>
<dbReference type="Proteomes" id="UP000235023">
    <property type="component" value="Unassembled WGS sequence"/>
</dbReference>
<proteinExistence type="predicted"/>
<keyword evidence="1" id="KW-0472">Membrane</keyword>
<dbReference type="AlphaFoldDB" id="A0A2J5HML3"/>
<reference evidence="3" key="1">
    <citation type="submission" date="2017-12" db="EMBL/GenBank/DDBJ databases">
        <authorList>
            <consortium name="DOE Joint Genome Institute"/>
            <person name="Mondo S.J."/>
            <person name="Kjaerbolling I."/>
            <person name="Vesth T.C."/>
            <person name="Frisvad J.C."/>
            <person name="Nybo J.L."/>
            <person name="Theobald S."/>
            <person name="Kuo A."/>
            <person name="Bowyer P."/>
            <person name="Matsuda Y."/>
            <person name="Lyhne E.K."/>
            <person name="Kogle M.E."/>
            <person name="Clum A."/>
            <person name="Lipzen A."/>
            <person name="Salamov A."/>
            <person name="Ngan C.Y."/>
            <person name="Daum C."/>
            <person name="Chiniquy J."/>
            <person name="Barry K."/>
            <person name="LaButti K."/>
            <person name="Haridas S."/>
            <person name="Simmons B.A."/>
            <person name="Magnuson J.K."/>
            <person name="Mortensen U.H."/>
            <person name="Larsen T.O."/>
            <person name="Grigoriev I.V."/>
            <person name="Baker S.E."/>
            <person name="Andersen M.R."/>
            <person name="Nordberg H.P."/>
            <person name="Cantor M.N."/>
            <person name="Hua S.X."/>
        </authorList>
    </citation>
    <scope>NUCLEOTIDE SEQUENCE [LARGE SCALE GENOMIC DNA]</scope>
    <source>
        <strain evidence="3">IBT 19404</strain>
    </source>
</reference>
<dbReference type="EMBL" id="KZ559577">
    <property type="protein sequence ID" value="PLN78409.1"/>
    <property type="molecule type" value="Genomic_DNA"/>
</dbReference>
<sequence length="78" mass="8773">MHMGVQRELKPRGMTPGCWFPAYGMAITTSMVVLVKSSAARYFTLRPADQVSLPRATTSKPTLVSVYRAPRLSNRFRQ</sequence>
<evidence type="ECO:0000256" key="1">
    <source>
        <dbReference type="SAM" id="Phobius"/>
    </source>
</evidence>
<evidence type="ECO:0000313" key="3">
    <source>
        <dbReference type="Proteomes" id="UP000235023"/>
    </source>
</evidence>
<keyword evidence="3" id="KW-1185">Reference proteome</keyword>
<keyword evidence="1" id="KW-0812">Transmembrane</keyword>
<evidence type="ECO:0000313" key="2">
    <source>
        <dbReference type="EMBL" id="PLN78409.1"/>
    </source>
</evidence>
<keyword evidence="1" id="KW-1133">Transmembrane helix</keyword>